<keyword evidence="4" id="KW-1185">Reference proteome</keyword>
<dbReference type="RefSeq" id="XP_030832204.1">
    <property type="nucleotide sequence ID" value="XM_030976344.1"/>
</dbReference>
<dbReference type="Pfam" id="PF08434">
    <property type="entry name" value="CLCA"/>
    <property type="match status" value="1"/>
</dbReference>
<evidence type="ECO:0000313" key="4">
    <source>
        <dbReference type="Proteomes" id="UP000007110"/>
    </source>
</evidence>
<dbReference type="AlphaFoldDB" id="A0A7M7N7B0"/>
<evidence type="ECO:0000259" key="2">
    <source>
        <dbReference type="Pfam" id="PF08434"/>
    </source>
</evidence>
<dbReference type="OrthoDB" id="687730at2759"/>
<dbReference type="GeneID" id="585955"/>
<dbReference type="Proteomes" id="UP000007110">
    <property type="component" value="Unassembled WGS sequence"/>
</dbReference>
<evidence type="ECO:0000256" key="1">
    <source>
        <dbReference type="SAM" id="SignalP"/>
    </source>
</evidence>
<dbReference type="EnsemblMetazoa" id="XM_030976344">
    <property type="protein sequence ID" value="XP_030832204"/>
    <property type="gene ID" value="LOC585955"/>
</dbReference>
<dbReference type="InterPro" id="IPR013642">
    <property type="entry name" value="CLCA_N"/>
</dbReference>
<reference evidence="3" key="2">
    <citation type="submission" date="2021-01" db="UniProtKB">
        <authorList>
            <consortium name="EnsemblMetazoa"/>
        </authorList>
    </citation>
    <scope>IDENTIFICATION</scope>
</reference>
<feature type="chain" id="PRO_5029731407" description="Calcium-activated chloride channel N-terminal domain-containing protein" evidence="1">
    <location>
        <begin position="23"/>
        <end position="334"/>
    </location>
</feature>
<proteinExistence type="predicted"/>
<dbReference type="OMA" id="QSANIIV"/>
<sequence length="334" mass="37075">MEKRVIYTILLLEIFLVEVVTGQKNTINLNNGAYSNLLIAIDKNVAEDLNIIDNIKHSLSQTMFTSASERLYLASKQHVYWKHIKILVPNTWSIQSGYQFSRTETLESANIILHNFHDDEPFVDNLAGCGKEGTLMHMTPGYILNEVYREDKFGPTDIMLVRSWGYLRWGLFKEHYDGVGVGAPAYDSPGVGSEGTRCSLKIKGDVEKADGTPCQSNPNGGYDSDCRFVPDTREQTATASLLFGTKDAHIHSIEEFCSDDQSDPNNLHNPLAPNLMNNKCSGDSAWKVMTERTIDFKAGIQPVSNTTPTFDVIQLSTIRSVVLVLDISGSMGVS</sequence>
<feature type="signal peptide" evidence="1">
    <location>
        <begin position="1"/>
        <end position="22"/>
    </location>
</feature>
<name>A0A7M7N7B0_STRPU</name>
<dbReference type="KEGG" id="spu:585955"/>
<dbReference type="InParanoid" id="A0A7M7N7B0"/>
<reference evidence="4" key="1">
    <citation type="submission" date="2015-02" db="EMBL/GenBank/DDBJ databases">
        <title>Genome sequencing for Strongylocentrotus purpuratus.</title>
        <authorList>
            <person name="Murali S."/>
            <person name="Liu Y."/>
            <person name="Vee V."/>
            <person name="English A."/>
            <person name="Wang M."/>
            <person name="Skinner E."/>
            <person name="Han Y."/>
            <person name="Muzny D.M."/>
            <person name="Worley K.C."/>
            <person name="Gibbs R.A."/>
        </authorList>
    </citation>
    <scope>NUCLEOTIDE SEQUENCE</scope>
</reference>
<protein>
    <recommendedName>
        <fullName evidence="2">Calcium-activated chloride channel N-terminal domain-containing protein</fullName>
    </recommendedName>
</protein>
<evidence type="ECO:0000313" key="3">
    <source>
        <dbReference type="EnsemblMetazoa" id="XP_030832204"/>
    </source>
</evidence>
<keyword evidence="1" id="KW-0732">Signal</keyword>
<feature type="domain" description="Calcium-activated chloride channel N-terminal" evidence="2">
    <location>
        <begin position="27"/>
        <end position="298"/>
    </location>
</feature>
<organism evidence="3 4">
    <name type="scientific">Strongylocentrotus purpuratus</name>
    <name type="common">Purple sea urchin</name>
    <dbReference type="NCBI Taxonomy" id="7668"/>
    <lineage>
        <taxon>Eukaryota</taxon>
        <taxon>Metazoa</taxon>
        <taxon>Echinodermata</taxon>
        <taxon>Eleutherozoa</taxon>
        <taxon>Echinozoa</taxon>
        <taxon>Echinoidea</taxon>
        <taxon>Euechinoidea</taxon>
        <taxon>Echinacea</taxon>
        <taxon>Camarodonta</taxon>
        <taxon>Echinidea</taxon>
        <taxon>Strongylocentrotidae</taxon>
        <taxon>Strongylocentrotus</taxon>
    </lineage>
</organism>
<accession>A0A7M7N7B0</accession>